<organism evidence="1">
    <name type="scientific">uncultured Caudovirales phage</name>
    <dbReference type="NCBI Taxonomy" id="2100421"/>
    <lineage>
        <taxon>Viruses</taxon>
        <taxon>Duplodnaviria</taxon>
        <taxon>Heunggongvirae</taxon>
        <taxon>Uroviricota</taxon>
        <taxon>Caudoviricetes</taxon>
        <taxon>Peduoviridae</taxon>
        <taxon>Maltschvirus</taxon>
        <taxon>Maltschvirus maltsch</taxon>
    </lineage>
</organism>
<reference evidence="1" key="1">
    <citation type="submission" date="2020-05" db="EMBL/GenBank/DDBJ databases">
        <authorList>
            <person name="Chiriac C."/>
            <person name="Salcher M."/>
            <person name="Ghai R."/>
            <person name="Kavagutti S V."/>
        </authorList>
    </citation>
    <scope>NUCLEOTIDE SEQUENCE</scope>
</reference>
<sequence length="223" mass="25821">MNKVLKKAVKNYKKKVVQTVTITFEEGQIPVLVRALEAFTRFRSGQITMALDEVYADKQTEAFLGKDYNHIDDNRDIENLIRKVYFKDLKHANEAFGVGGLGYGGDEAYTISKTLRQYLAYKRNDGYDSFGVDFDGVIGKYGEYSVPTIQGFTTEKFFPFPKKHQEKAFEFFTNEDYKSIWEMGKKYMKKLPRGEQYRIGCNFDVVGFYVDKPQKDATITWGE</sequence>
<gene>
    <name evidence="1" type="ORF">UFOVP760_30</name>
</gene>
<proteinExistence type="predicted"/>
<accession>A0A6J7X9C5</accession>
<protein>
    <submittedName>
        <fullName evidence="1">Uncharacterized protein</fullName>
    </submittedName>
</protein>
<name>A0A6J7X9C5_9CAUD</name>
<dbReference type="EMBL" id="LR798360">
    <property type="protein sequence ID" value="CAB5226251.1"/>
    <property type="molecule type" value="Genomic_DNA"/>
</dbReference>
<evidence type="ECO:0000313" key="1">
    <source>
        <dbReference type="EMBL" id="CAB5226251.1"/>
    </source>
</evidence>